<comment type="caution">
    <text evidence="1">The sequence shown here is derived from an EMBL/GenBank/DDBJ whole genome shotgun (WGS) entry which is preliminary data.</text>
</comment>
<organism evidence="1 2">
    <name type="scientific">Aliidiomarina haloalkalitolerans</name>
    <dbReference type="NCBI Taxonomy" id="859059"/>
    <lineage>
        <taxon>Bacteria</taxon>
        <taxon>Pseudomonadati</taxon>
        <taxon>Pseudomonadota</taxon>
        <taxon>Gammaproteobacteria</taxon>
        <taxon>Alteromonadales</taxon>
        <taxon>Idiomarinaceae</taxon>
        <taxon>Aliidiomarina</taxon>
    </lineage>
</organism>
<dbReference type="EMBL" id="PIPI01000003">
    <property type="protein sequence ID" value="RUO20207.1"/>
    <property type="molecule type" value="Genomic_DNA"/>
</dbReference>
<gene>
    <name evidence="1" type="ORF">CWE06_06160</name>
</gene>
<protein>
    <submittedName>
        <fullName evidence="1">Uncharacterized protein</fullName>
    </submittedName>
</protein>
<keyword evidence="2" id="KW-1185">Reference proteome</keyword>
<dbReference type="OrthoDB" id="1425096at2"/>
<proteinExistence type="predicted"/>
<dbReference type="RefSeq" id="WP_126792227.1">
    <property type="nucleotide sequence ID" value="NZ_PIPI01000003.1"/>
</dbReference>
<reference evidence="1 2" key="1">
    <citation type="journal article" date="2011" name="Front. Microbiol.">
        <title>Genomic signatures of strain selection and enhancement in Bacillus atrophaeus var. globigii, a historical biowarfare simulant.</title>
        <authorList>
            <person name="Gibbons H.S."/>
            <person name="Broomall S.M."/>
            <person name="McNew L.A."/>
            <person name="Daligault H."/>
            <person name="Chapman C."/>
            <person name="Bruce D."/>
            <person name="Karavis M."/>
            <person name="Krepps M."/>
            <person name="McGregor P.A."/>
            <person name="Hong C."/>
            <person name="Park K.H."/>
            <person name="Akmal A."/>
            <person name="Feldman A."/>
            <person name="Lin J.S."/>
            <person name="Chang W.E."/>
            <person name="Higgs B.W."/>
            <person name="Demirev P."/>
            <person name="Lindquist J."/>
            <person name="Liem A."/>
            <person name="Fochler E."/>
            <person name="Read T.D."/>
            <person name="Tapia R."/>
            <person name="Johnson S."/>
            <person name="Bishop-Lilly K.A."/>
            <person name="Detter C."/>
            <person name="Han C."/>
            <person name="Sozhamannan S."/>
            <person name="Rosenzweig C.N."/>
            <person name="Skowronski E.W."/>
        </authorList>
    </citation>
    <scope>NUCLEOTIDE SEQUENCE [LARGE SCALE GENOMIC DNA]</scope>
    <source>
        <strain evidence="1 2">AK5</strain>
    </source>
</reference>
<sequence>MKTFKQLKAYQRGYRDGWAQGINLRVHRALSWLQKAEKERENNDLDGEFIALWISFNAAYANDYDNEIRSGERDTFQQFINRLVTYDKDRELYNVIWTHYPAAIRSFMNNEYVFQPYWDSVNGRTDADAWKEPFEKAKHRANQALAQQDIAVSLSILLDRMYTLRNQLVHGGATYGGSLNRKQLKNATEILGQIIPIMIKLMMKNAHDLWAPAIYFREQPE</sequence>
<evidence type="ECO:0000313" key="1">
    <source>
        <dbReference type="EMBL" id="RUO20207.1"/>
    </source>
</evidence>
<accession>A0A432VUK3</accession>
<dbReference type="Proteomes" id="UP000288212">
    <property type="component" value="Unassembled WGS sequence"/>
</dbReference>
<name>A0A432VUK3_9GAMM</name>
<dbReference type="AlphaFoldDB" id="A0A432VUK3"/>
<evidence type="ECO:0000313" key="2">
    <source>
        <dbReference type="Proteomes" id="UP000288212"/>
    </source>
</evidence>